<keyword evidence="4" id="KW-1185">Reference proteome</keyword>
<dbReference type="PROSITE" id="PS00463">
    <property type="entry name" value="ZN2_CY6_FUNGAL_1"/>
    <property type="match status" value="1"/>
</dbReference>
<dbReference type="Gene3D" id="4.10.240.10">
    <property type="entry name" value="Zn(2)-C6 fungal-type DNA-binding domain"/>
    <property type="match status" value="1"/>
</dbReference>
<proteinExistence type="predicted"/>
<dbReference type="Pfam" id="PF11951">
    <property type="entry name" value="Fungal_trans_2"/>
    <property type="match status" value="1"/>
</dbReference>
<keyword evidence="1" id="KW-0539">Nucleus</keyword>
<evidence type="ECO:0000256" key="1">
    <source>
        <dbReference type="ARBA" id="ARBA00023242"/>
    </source>
</evidence>
<evidence type="ECO:0000313" key="3">
    <source>
        <dbReference type="EMBL" id="KAF1829111.1"/>
    </source>
</evidence>
<feature type="domain" description="Zn(2)-C6 fungal-type" evidence="2">
    <location>
        <begin position="20"/>
        <end position="50"/>
    </location>
</feature>
<dbReference type="AlphaFoldDB" id="A0A6A5JY85"/>
<dbReference type="PANTHER" id="PTHR47657:SF7">
    <property type="entry name" value="STEROL REGULATORY ELEMENT-BINDING PROTEIN ECM22"/>
    <property type="match status" value="1"/>
</dbReference>
<dbReference type="EMBL" id="ML975466">
    <property type="protein sequence ID" value="KAF1829111.1"/>
    <property type="molecule type" value="Genomic_DNA"/>
</dbReference>
<dbReference type="GO" id="GO:0000981">
    <property type="term" value="F:DNA-binding transcription factor activity, RNA polymerase II-specific"/>
    <property type="evidence" value="ECO:0007669"/>
    <property type="project" value="InterPro"/>
</dbReference>
<dbReference type="InterPro" id="IPR021858">
    <property type="entry name" value="Fun_TF"/>
</dbReference>
<dbReference type="SMART" id="SM00066">
    <property type="entry name" value="GAL4"/>
    <property type="match status" value="1"/>
</dbReference>
<organism evidence="3 4">
    <name type="scientific">Decorospora gaudefroyi</name>
    <dbReference type="NCBI Taxonomy" id="184978"/>
    <lineage>
        <taxon>Eukaryota</taxon>
        <taxon>Fungi</taxon>
        <taxon>Dikarya</taxon>
        <taxon>Ascomycota</taxon>
        <taxon>Pezizomycotina</taxon>
        <taxon>Dothideomycetes</taxon>
        <taxon>Pleosporomycetidae</taxon>
        <taxon>Pleosporales</taxon>
        <taxon>Pleosporineae</taxon>
        <taxon>Pleosporaceae</taxon>
        <taxon>Decorospora</taxon>
    </lineage>
</organism>
<dbReference type="GO" id="GO:0008270">
    <property type="term" value="F:zinc ion binding"/>
    <property type="evidence" value="ECO:0007669"/>
    <property type="project" value="InterPro"/>
</dbReference>
<protein>
    <recommendedName>
        <fullName evidence="2">Zn(2)-C6 fungal-type domain-containing protein</fullName>
    </recommendedName>
</protein>
<dbReference type="PROSITE" id="PS50048">
    <property type="entry name" value="ZN2_CY6_FUNGAL_2"/>
    <property type="match status" value="1"/>
</dbReference>
<reference evidence="3" key="1">
    <citation type="submission" date="2020-01" db="EMBL/GenBank/DDBJ databases">
        <authorList>
            <consortium name="DOE Joint Genome Institute"/>
            <person name="Haridas S."/>
            <person name="Albert R."/>
            <person name="Binder M."/>
            <person name="Bloem J."/>
            <person name="Labutti K."/>
            <person name="Salamov A."/>
            <person name="Andreopoulos B."/>
            <person name="Baker S.E."/>
            <person name="Barry K."/>
            <person name="Bills G."/>
            <person name="Bluhm B.H."/>
            <person name="Cannon C."/>
            <person name="Castanera R."/>
            <person name="Culley D.E."/>
            <person name="Daum C."/>
            <person name="Ezra D."/>
            <person name="Gonzalez J.B."/>
            <person name="Henrissat B."/>
            <person name="Kuo A."/>
            <person name="Liang C."/>
            <person name="Lipzen A."/>
            <person name="Lutzoni F."/>
            <person name="Magnuson J."/>
            <person name="Mondo S."/>
            <person name="Nolan M."/>
            <person name="Ohm R."/>
            <person name="Pangilinan J."/>
            <person name="Park H.-J."/>
            <person name="Ramirez L."/>
            <person name="Alfaro M."/>
            <person name="Sun H."/>
            <person name="Tritt A."/>
            <person name="Yoshinaga Y."/>
            <person name="Zwiers L.-H."/>
            <person name="Turgeon B.G."/>
            <person name="Goodwin S.B."/>
            <person name="Spatafora J.W."/>
            <person name="Crous P.W."/>
            <person name="Grigoriev I.V."/>
        </authorList>
    </citation>
    <scope>NUCLEOTIDE SEQUENCE</scope>
    <source>
        <strain evidence="3">P77</strain>
    </source>
</reference>
<accession>A0A6A5JY85</accession>
<dbReference type="CDD" id="cd00067">
    <property type="entry name" value="GAL4"/>
    <property type="match status" value="1"/>
</dbReference>
<dbReference type="InterPro" id="IPR001138">
    <property type="entry name" value="Zn2Cys6_DnaBD"/>
</dbReference>
<evidence type="ECO:0000259" key="2">
    <source>
        <dbReference type="PROSITE" id="PS50048"/>
    </source>
</evidence>
<sequence length="520" mass="57181">MAPKTIRFVPKKAHHKSRGGCLTCKRKKVKCDETQPACGYCSLRNIHCAYNQDLPSTSKSLPSSSSSPGLSPNVTVSPAPDANLSTSLIKATDFNSSSLQTSLWLMPASHTAIGTFTPLDHSMLHHYRTNIWRILAVCDDALIQTVHMDIIPQLSVSHPFLLYALLSITATQFNNLNPSGEVEKRALVYRQRTFQSYTQALQNITANNYEAIVATGTLLLALVPAPPSSGNDEEYLDWMLSLLKLSDGLRILAGLRWDQGIEKLSIYPLVCRELRTLPPPPVVQGLDAPIGRLGTTPINPNPAPTYMAQQLQPTYLFLPPPLMELLNSTCSSTGPDPYPHRLIPVFQALSPIFLSLYYYHLNPDFYVRLRVFPSFLMPDFLQLVKEQEPRALVLIAWWFALAGLIPRGWWSGSSVNGVIAAIGRKLRKRDHGDGGLAVRVFAGAVSIVDAAEKKGKEGAAKGVFEGWFGVQWEEGPRRAAQWEVGLWSDLGDVDGNLDFIFNSGAGLSLGFDSLGLDTSI</sequence>
<dbReference type="OrthoDB" id="3546279at2759"/>
<gene>
    <name evidence="3" type="ORF">BDW02DRAFT_634691</name>
</gene>
<dbReference type="Proteomes" id="UP000800040">
    <property type="component" value="Unassembled WGS sequence"/>
</dbReference>
<evidence type="ECO:0000313" key="4">
    <source>
        <dbReference type="Proteomes" id="UP000800040"/>
    </source>
</evidence>
<dbReference type="InterPro" id="IPR036864">
    <property type="entry name" value="Zn2-C6_fun-type_DNA-bd_sf"/>
</dbReference>
<dbReference type="PANTHER" id="PTHR47657">
    <property type="entry name" value="STEROL REGULATORY ELEMENT-BINDING PROTEIN ECM22"/>
    <property type="match status" value="1"/>
</dbReference>
<dbReference type="InterPro" id="IPR052400">
    <property type="entry name" value="Zn2-C6_fungal_TF"/>
</dbReference>
<dbReference type="Pfam" id="PF00172">
    <property type="entry name" value="Zn_clus"/>
    <property type="match status" value="1"/>
</dbReference>
<name>A0A6A5JY85_9PLEO</name>
<dbReference type="SUPFAM" id="SSF57701">
    <property type="entry name" value="Zn2/Cys6 DNA-binding domain"/>
    <property type="match status" value="1"/>
</dbReference>